<dbReference type="Pfam" id="PF09084">
    <property type="entry name" value="NMT1"/>
    <property type="match status" value="1"/>
</dbReference>
<gene>
    <name evidence="2" type="ORF">RZS28_12470</name>
</gene>
<keyword evidence="3" id="KW-1185">Reference proteome</keyword>
<reference evidence="2 3" key="1">
    <citation type="submission" date="2023-10" db="EMBL/GenBank/DDBJ databases">
        <title>Novel methanotroph of the genus Methylocapsa from a subarctic wetland.</title>
        <authorList>
            <person name="Belova S.E."/>
            <person name="Oshkin I.Y."/>
            <person name="Miroshnikov K."/>
            <person name="Dedysh S.N."/>
        </authorList>
    </citation>
    <scope>NUCLEOTIDE SEQUENCE [LARGE SCALE GENOMIC DNA]</scope>
    <source>
        <strain evidence="2 3">RX1</strain>
    </source>
</reference>
<protein>
    <submittedName>
        <fullName evidence="2">ABC transporter substrate-binding protein</fullName>
    </submittedName>
</protein>
<evidence type="ECO:0000259" key="1">
    <source>
        <dbReference type="Pfam" id="PF09084"/>
    </source>
</evidence>
<dbReference type="Gene3D" id="3.40.190.10">
    <property type="entry name" value="Periplasmic binding protein-like II"/>
    <property type="match status" value="2"/>
</dbReference>
<evidence type="ECO:0000313" key="3">
    <source>
        <dbReference type="Proteomes" id="UP001626536"/>
    </source>
</evidence>
<evidence type="ECO:0000313" key="2">
    <source>
        <dbReference type="EMBL" id="WOJ88627.1"/>
    </source>
</evidence>
<name>A0ABZ0HMU7_9HYPH</name>
<accession>A0ABZ0HMU7</accession>
<proteinExistence type="predicted"/>
<dbReference type="PANTHER" id="PTHR30024">
    <property type="entry name" value="ALIPHATIC SULFONATES-BINDING PROTEIN-RELATED"/>
    <property type="match status" value="1"/>
</dbReference>
<dbReference type="SUPFAM" id="SSF53850">
    <property type="entry name" value="Periplasmic binding protein-like II"/>
    <property type="match status" value="1"/>
</dbReference>
<feature type="domain" description="SsuA/THI5-like" evidence="1">
    <location>
        <begin position="84"/>
        <end position="275"/>
    </location>
</feature>
<dbReference type="Proteomes" id="UP001626536">
    <property type="component" value="Chromosome"/>
</dbReference>
<dbReference type="InterPro" id="IPR015168">
    <property type="entry name" value="SsuA/THI5"/>
</dbReference>
<dbReference type="EMBL" id="CP136862">
    <property type="protein sequence ID" value="WOJ88627.1"/>
    <property type="molecule type" value="Genomic_DNA"/>
</dbReference>
<organism evidence="2 3">
    <name type="scientific">Methylocapsa polymorpha</name>
    <dbReference type="NCBI Taxonomy" id="3080828"/>
    <lineage>
        <taxon>Bacteria</taxon>
        <taxon>Pseudomonadati</taxon>
        <taxon>Pseudomonadota</taxon>
        <taxon>Alphaproteobacteria</taxon>
        <taxon>Hyphomicrobiales</taxon>
        <taxon>Beijerinckiaceae</taxon>
        <taxon>Methylocapsa</taxon>
    </lineage>
</organism>
<dbReference type="PANTHER" id="PTHR30024:SF48">
    <property type="entry name" value="ABC TRANSPORTER SUBSTRATE-BINDING PROTEIN"/>
    <property type="match status" value="1"/>
</dbReference>
<sequence>MYPDTMPQDNPQIFPKSGDRIRKMTPGSKAKAAGAASGRAAFYLTLALFFNCQAVAAEKLRLGVQRTGTFAWELAIIKAGGLDRQAGLDIEIAELASPEAGKIALIGGAVDMILSDLLWVARERGLGARLVFAPYSSALGALMVPAASPINDLADLKGRNLAVAGGPLDKSWLLLQALAERSNLDLKSQTHIVYGAPALLYEKAANGEADASLNFWNFCVALEARGFRRLLDMEEVERRLGAKGPVAMVGYVFDESFAQKNPAALARFFKIAAEAKESLASSDADWEKLAPRIGVSDPAQLALYRQAYIDGIPRRSIEAEAADARELYRVLAKIGGPELVGPAQELDAGAYYQAPQDY</sequence>